<proteinExistence type="inferred from homology"/>
<dbReference type="Gene3D" id="3.40.50.2000">
    <property type="entry name" value="Glycogen Phosphorylase B"/>
    <property type="match status" value="1"/>
</dbReference>
<evidence type="ECO:0000256" key="6">
    <source>
        <dbReference type="ARBA" id="ARBA00022679"/>
    </source>
</evidence>
<keyword evidence="12" id="KW-1003">Cell membrane</keyword>
<dbReference type="GO" id="GO:0009245">
    <property type="term" value="P:lipid A biosynthetic process"/>
    <property type="evidence" value="ECO:0007669"/>
    <property type="project" value="TreeGrafter"/>
</dbReference>
<sequence>MRQIYSFLFYCLSPYLLFRLWWKGRKLPAYRQRINERFGYGGKTKNHYDVWLHAVSLGEVIAAIPLIEALLQENLKLLITTMTPTGAEKVQVHFKNRLTHRYIPYDLPQALRRFFKFHKPRLGIIMETELWPNLITIAAKESIPLLLLNARLSKKSYNGYKKIKYLVKPLLNKFHLILAQSAEDAAYFKQLGAKENKVQVGGNIKFDLQMPLPNRQLLQFDKYLGENRIRIIVASTHEGEEQLVLNRLNQLKAHIPNVLLLIAPRHPERFQKVYQLACKMGYKTGLRSQITHEISDEDIIILDSIGELLTFYKLSHYAFIGGSLVPIGGHNVLEPIAMQIPVISGKYTHNFRAICKALEEANAIILIDNADELVSKLIELHKHQDKRQSLVENATQILNKNKGTVSRYLHQINNLL</sequence>
<dbReference type="NCBIfam" id="NF004388">
    <property type="entry name" value="PRK05749.1-4"/>
    <property type="match status" value="1"/>
</dbReference>
<protein>
    <recommendedName>
        <fullName evidence="5 12">3-deoxy-D-manno-octulosonic acid transferase</fullName>
        <shortName evidence="12">Kdo transferase</shortName>
        <ecNumber evidence="4 12">2.4.99.12</ecNumber>
    </recommendedName>
    <alternativeName>
        <fullName evidence="8 12">Lipid IV(A) 3-deoxy-D-manno-octulosonic acid transferase</fullName>
    </alternativeName>
</protein>
<evidence type="ECO:0000256" key="4">
    <source>
        <dbReference type="ARBA" id="ARBA00012621"/>
    </source>
</evidence>
<dbReference type="FunFam" id="3.40.50.11720:FF:000001">
    <property type="entry name" value="3-deoxy-D-manno-octulosonic acid transferase"/>
    <property type="match status" value="1"/>
</dbReference>
<dbReference type="OrthoDB" id="9789797at2"/>
<dbReference type="EMBL" id="UGOD01000001">
    <property type="protein sequence ID" value="STX52007.1"/>
    <property type="molecule type" value="Genomic_DNA"/>
</dbReference>
<dbReference type="InterPro" id="IPR038107">
    <property type="entry name" value="Glycos_transf_N_sf"/>
</dbReference>
<evidence type="ECO:0000259" key="13">
    <source>
        <dbReference type="Pfam" id="PF04413"/>
    </source>
</evidence>
<name>A0A378JLP9_9GAMM</name>
<dbReference type="Pfam" id="PF04413">
    <property type="entry name" value="Glycos_transf_N"/>
    <property type="match status" value="1"/>
</dbReference>
<comment type="similarity">
    <text evidence="3">Belongs to the glycosyltransferase group 1 family. Glycosyltransferase 30 subfamily.</text>
</comment>
<evidence type="ECO:0000256" key="12">
    <source>
        <dbReference type="RuleBase" id="RU365103"/>
    </source>
</evidence>
<evidence type="ECO:0000256" key="5">
    <source>
        <dbReference type="ARBA" id="ARBA00019077"/>
    </source>
</evidence>
<evidence type="ECO:0000256" key="1">
    <source>
        <dbReference type="ARBA" id="ARBA00004388"/>
    </source>
</evidence>
<dbReference type="EC" id="2.4.99.12" evidence="4 12"/>
<keyword evidence="14" id="KW-0328">Glycosyltransferase</keyword>
<evidence type="ECO:0000313" key="14">
    <source>
        <dbReference type="EMBL" id="STX52007.1"/>
    </source>
</evidence>
<evidence type="ECO:0000256" key="11">
    <source>
        <dbReference type="PIRSR" id="PIRSR639901-2"/>
    </source>
</evidence>
<dbReference type="PANTHER" id="PTHR42755">
    <property type="entry name" value="3-DEOXY-MANNO-OCTULOSONATE CYTIDYLYLTRANSFERASE"/>
    <property type="match status" value="1"/>
</dbReference>
<evidence type="ECO:0000313" key="15">
    <source>
        <dbReference type="Proteomes" id="UP000254794"/>
    </source>
</evidence>
<keyword evidence="15" id="KW-1185">Reference proteome</keyword>
<keyword evidence="7" id="KW-0812">Transmembrane</keyword>
<dbReference type="Proteomes" id="UP000254794">
    <property type="component" value="Unassembled WGS sequence"/>
</dbReference>
<evidence type="ECO:0000256" key="7">
    <source>
        <dbReference type="ARBA" id="ARBA00022968"/>
    </source>
</evidence>
<keyword evidence="7" id="KW-0735">Signal-anchor</keyword>
<reference evidence="14 15" key="1">
    <citation type="submission" date="2018-06" db="EMBL/GenBank/DDBJ databases">
        <authorList>
            <consortium name="Pathogen Informatics"/>
            <person name="Doyle S."/>
        </authorList>
    </citation>
    <scope>NUCLEOTIDE SEQUENCE [LARGE SCALE GENOMIC DNA]</scope>
    <source>
        <strain evidence="14 15">NCTC13316</strain>
    </source>
</reference>
<dbReference type="InterPro" id="IPR039901">
    <property type="entry name" value="Kdotransferase"/>
</dbReference>
<dbReference type="InterPro" id="IPR007507">
    <property type="entry name" value="Glycos_transf_N"/>
</dbReference>
<keyword evidence="12" id="KW-0472">Membrane</keyword>
<evidence type="ECO:0000256" key="9">
    <source>
        <dbReference type="ARBA" id="ARBA00049183"/>
    </source>
</evidence>
<dbReference type="SUPFAM" id="SSF53756">
    <property type="entry name" value="UDP-Glycosyltransferase/glycogen phosphorylase"/>
    <property type="match status" value="1"/>
</dbReference>
<comment type="function">
    <text evidence="12">Involved in lipopolysaccharide (LPS) biosynthesis. Catalyzes the transfer of 3-deoxy-D-manno-octulosonate (Kdo) residue(s) from CMP-Kdo to lipid IV(A), the tetraacyldisaccharide-1,4'-bisphosphate precursor of lipid A.</text>
</comment>
<accession>A0A378JLP9</accession>
<dbReference type="GO" id="GO:0005886">
    <property type="term" value="C:plasma membrane"/>
    <property type="evidence" value="ECO:0007669"/>
    <property type="project" value="UniProtKB-SubCell"/>
</dbReference>
<keyword evidence="6 12" id="KW-0808">Transferase</keyword>
<keyword evidence="12" id="KW-0448">Lipopolysaccharide biosynthesis</keyword>
<comment type="catalytic activity">
    <reaction evidence="9 12">
        <text>lipid IVA (E. coli) + CMP-3-deoxy-beta-D-manno-octulosonate = alpha-Kdo-(2-&gt;6)-lipid IVA (E. coli) + CMP + H(+)</text>
        <dbReference type="Rhea" id="RHEA:28066"/>
        <dbReference type="ChEBI" id="CHEBI:15378"/>
        <dbReference type="ChEBI" id="CHEBI:58603"/>
        <dbReference type="ChEBI" id="CHEBI:60364"/>
        <dbReference type="ChEBI" id="CHEBI:60377"/>
        <dbReference type="ChEBI" id="CHEBI:85987"/>
        <dbReference type="EC" id="2.4.99.12"/>
    </reaction>
</comment>
<comment type="subcellular location">
    <subcellularLocation>
        <location evidence="1">Cell inner membrane</location>
        <topology evidence="1">Single-pass membrane protein</topology>
        <orientation evidence="1">Cytoplasmic side</orientation>
    </subcellularLocation>
    <subcellularLocation>
        <location evidence="12">Cell membrane</location>
    </subcellularLocation>
</comment>
<dbReference type="GO" id="GO:0043842">
    <property type="term" value="F:Kdo transferase activity"/>
    <property type="evidence" value="ECO:0007669"/>
    <property type="project" value="UniProtKB-EC"/>
</dbReference>
<dbReference type="Gene3D" id="3.40.50.11720">
    <property type="entry name" value="3-Deoxy-D-manno-octulosonic-acid transferase, N-terminal domain"/>
    <property type="match status" value="1"/>
</dbReference>
<comment type="pathway">
    <text evidence="2 12">Bacterial outer membrane biogenesis; LPS core biosynthesis.</text>
</comment>
<gene>
    <name evidence="14" type="primary">waaA</name>
    <name evidence="14" type="ORF">NCTC13316_02110</name>
</gene>
<feature type="domain" description="3-deoxy-D-manno-octulosonic-acid transferase N-terminal" evidence="13">
    <location>
        <begin position="32"/>
        <end position="207"/>
    </location>
</feature>
<feature type="site" description="Transition state stabilizer" evidence="11">
    <location>
        <position position="205"/>
    </location>
</feature>
<dbReference type="GO" id="GO:0009244">
    <property type="term" value="P:lipopolysaccharide core region biosynthetic process"/>
    <property type="evidence" value="ECO:0007669"/>
    <property type="project" value="UniProtKB-UniRule"/>
</dbReference>
<feature type="site" description="Transition state stabilizer" evidence="11">
    <location>
        <position position="127"/>
    </location>
</feature>
<evidence type="ECO:0000256" key="8">
    <source>
        <dbReference type="ARBA" id="ARBA00031445"/>
    </source>
</evidence>
<evidence type="ECO:0000256" key="2">
    <source>
        <dbReference type="ARBA" id="ARBA00004713"/>
    </source>
</evidence>
<dbReference type="FunFam" id="3.40.50.2000:FF:000032">
    <property type="entry name" value="3-deoxy-D-manno-octulosonic acid transferase"/>
    <property type="match status" value="1"/>
</dbReference>
<evidence type="ECO:0000256" key="10">
    <source>
        <dbReference type="PIRSR" id="PIRSR639901-1"/>
    </source>
</evidence>
<dbReference type="PANTHER" id="PTHR42755:SF1">
    <property type="entry name" value="3-DEOXY-D-MANNO-OCTULOSONIC ACID TRANSFERASE, MITOCHONDRIAL-RELATED"/>
    <property type="match status" value="1"/>
</dbReference>
<dbReference type="UniPathway" id="UPA00958"/>
<feature type="active site" description="Proton acceptor" evidence="10">
    <location>
        <position position="59"/>
    </location>
</feature>
<dbReference type="RefSeq" id="WP_115331599.1">
    <property type="nucleotide sequence ID" value="NZ_CAAAHP010000002.1"/>
</dbReference>
<organism evidence="14 15">
    <name type="scientific">Legionella busanensis</name>
    <dbReference type="NCBI Taxonomy" id="190655"/>
    <lineage>
        <taxon>Bacteria</taxon>
        <taxon>Pseudomonadati</taxon>
        <taxon>Pseudomonadota</taxon>
        <taxon>Gammaproteobacteria</taxon>
        <taxon>Legionellales</taxon>
        <taxon>Legionellaceae</taxon>
        <taxon>Legionella</taxon>
    </lineage>
</organism>
<dbReference type="AlphaFoldDB" id="A0A378JLP9"/>
<evidence type="ECO:0000256" key="3">
    <source>
        <dbReference type="ARBA" id="ARBA00006380"/>
    </source>
</evidence>